<organism evidence="7 8">
    <name type="scientific">Candidatus Butyricicoccus avistercoris</name>
    <dbReference type="NCBI Taxonomy" id="2838518"/>
    <lineage>
        <taxon>Bacteria</taxon>
        <taxon>Bacillati</taxon>
        <taxon>Bacillota</taxon>
        <taxon>Clostridia</taxon>
        <taxon>Eubacteriales</taxon>
        <taxon>Butyricicoccaceae</taxon>
        <taxon>Butyricicoccus</taxon>
    </lineage>
</organism>
<evidence type="ECO:0000256" key="3">
    <source>
        <dbReference type="ARBA" id="ARBA00022722"/>
    </source>
</evidence>
<dbReference type="InterPro" id="IPR003761">
    <property type="entry name" value="Exonuc_VII_S"/>
</dbReference>
<evidence type="ECO:0000313" key="7">
    <source>
        <dbReference type="EMBL" id="HIV62413.1"/>
    </source>
</evidence>
<dbReference type="Gene3D" id="1.10.287.1040">
    <property type="entry name" value="Exonuclease VII, small subunit"/>
    <property type="match status" value="1"/>
</dbReference>
<evidence type="ECO:0000256" key="5">
    <source>
        <dbReference type="ARBA" id="ARBA00022839"/>
    </source>
</evidence>
<keyword evidence="3 6" id="KW-0540">Nuclease</keyword>
<dbReference type="AlphaFoldDB" id="A0A9D1TI23"/>
<accession>A0A9D1TI23</accession>
<comment type="similarity">
    <text evidence="1 6">Belongs to the XseB family.</text>
</comment>
<dbReference type="GO" id="GO:0005829">
    <property type="term" value="C:cytosol"/>
    <property type="evidence" value="ECO:0007669"/>
    <property type="project" value="TreeGrafter"/>
</dbReference>
<dbReference type="PANTHER" id="PTHR34137:SF1">
    <property type="entry name" value="EXODEOXYRIBONUCLEASE 7 SMALL SUBUNIT"/>
    <property type="match status" value="1"/>
</dbReference>
<evidence type="ECO:0000256" key="4">
    <source>
        <dbReference type="ARBA" id="ARBA00022801"/>
    </source>
</evidence>
<dbReference type="EC" id="3.1.11.6" evidence="6"/>
<comment type="catalytic activity">
    <reaction evidence="6">
        <text>Exonucleolytic cleavage in either 5'- to 3'- or 3'- to 5'-direction to yield nucleoside 5'-phosphates.</text>
        <dbReference type="EC" id="3.1.11.6"/>
    </reaction>
</comment>
<comment type="subunit">
    <text evidence="6">Heterooligomer composed of large and small subunits.</text>
</comment>
<evidence type="ECO:0000256" key="1">
    <source>
        <dbReference type="ARBA" id="ARBA00009998"/>
    </source>
</evidence>
<dbReference type="PIRSF" id="PIRSF006488">
    <property type="entry name" value="Exonuc_VII_S"/>
    <property type="match status" value="1"/>
</dbReference>
<dbReference type="SUPFAM" id="SSF116842">
    <property type="entry name" value="XseB-like"/>
    <property type="match status" value="1"/>
</dbReference>
<dbReference type="Pfam" id="PF02609">
    <property type="entry name" value="Exonuc_VII_S"/>
    <property type="match status" value="1"/>
</dbReference>
<comment type="subcellular location">
    <subcellularLocation>
        <location evidence="6">Cytoplasm</location>
    </subcellularLocation>
</comment>
<evidence type="ECO:0000256" key="6">
    <source>
        <dbReference type="HAMAP-Rule" id="MF_00337"/>
    </source>
</evidence>
<keyword evidence="4 6" id="KW-0378">Hydrolase</keyword>
<dbReference type="Proteomes" id="UP000886808">
    <property type="component" value="Unassembled WGS sequence"/>
</dbReference>
<dbReference type="EMBL" id="DXIE01000035">
    <property type="protein sequence ID" value="HIV62413.1"/>
    <property type="molecule type" value="Genomic_DNA"/>
</dbReference>
<dbReference type="HAMAP" id="MF_00337">
    <property type="entry name" value="Exonuc_7_S"/>
    <property type="match status" value="1"/>
</dbReference>
<reference evidence="7" key="2">
    <citation type="submission" date="2021-04" db="EMBL/GenBank/DDBJ databases">
        <authorList>
            <person name="Gilroy R."/>
        </authorList>
    </citation>
    <scope>NUCLEOTIDE SEQUENCE</scope>
    <source>
        <strain evidence="7">CHK193-4272</strain>
    </source>
</reference>
<dbReference type="GO" id="GO:0009318">
    <property type="term" value="C:exodeoxyribonuclease VII complex"/>
    <property type="evidence" value="ECO:0007669"/>
    <property type="project" value="UniProtKB-UniRule"/>
</dbReference>
<comment type="caution">
    <text evidence="7">The sequence shown here is derived from an EMBL/GenBank/DDBJ whole genome shotgun (WGS) entry which is preliminary data.</text>
</comment>
<proteinExistence type="inferred from homology"/>
<dbReference type="GO" id="GO:0008855">
    <property type="term" value="F:exodeoxyribonuclease VII activity"/>
    <property type="evidence" value="ECO:0007669"/>
    <property type="project" value="UniProtKB-UniRule"/>
</dbReference>
<evidence type="ECO:0000256" key="2">
    <source>
        <dbReference type="ARBA" id="ARBA00022490"/>
    </source>
</evidence>
<dbReference type="NCBIfam" id="TIGR01280">
    <property type="entry name" value="xseB"/>
    <property type="match status" value="1"/>
</dbReference>
<dbReference type="GO" id="GO:0006308">
    <property type="term" value="P:DNA catabolic process"/>
    <property type="evidence" value="ECO:0007669"/>
    <property type="project" value="UniProtKB-UniRule"/>
</dbReference>
<protein>
    <recommendedName>
        <fullName evidence="6">Exodeoxyribonuclease 7 small subunit</fullName>
        <ecNumber evidence="6">3.1.11.6</ecNumber>
    </recommendedName>
    <alternativeName>
        <fullName evidence="6">Exodeoxyribonuclease VII small subunit</fullName>
        <shortName evidence="6">Exonuclease VII small subunit</shortName>
    </alternativeName>
</protein>
<evidence type="ECO:0000313" key="8">
    <source>
        <dbReference type="Proteomes" id="UP000886808"/>
    </source>
</evidence>
<keyword evidence="5 6" id="KW-0269">Exonuclease</keyword>
<gene>
    <name evidence="6 7" type="primary">xseB</name>
    <name evidence="7" type="ORF">H9746_06200</name>
</gene>
<comment type="function">
    <text evidence="6">Bidirectionally degrades single-stranded DNA into large acid-insoluble oligonucleotides, which are then degraded further into small acid-soluble oligonucleotides.</text>
</comment>
<keyword evidence="2 6" id="KW-0963">Cytoplasm</keyword>
<dbReference type="PANTHER" id="PTHR34137">
    <property type="entry name" value="EXODEOXYRIBONUCLEASE 7 SMALL SUBUNIT"/>
    <property type="match status" value="1"/>
</dbReference>
<dbReference type="InterPro" id="IPR037004">
    <property type="entry name" value="Exonuc_VII_ssu_sf"/>
</dbReference>
<reference evidence="7" key="1">
    <citation type="journal article" date="2021" name="PeerJ">
        <title>Extensive microbial diversity within the chicken gut microbiome revealed by metagenomics and culture.</title>
        <authorList>
            <person name="Gilroy R."/>
            <person name="Ravi A."/>
            <person name="Getino M."/>
            <person name="Pursley I."/>
            <person name="Horton D.L."/>
            <person name="Alikhan N.F."/>
            <person name="Baker D."/>
            <person name="Gharbi K."/>
            <person name="Hall N."/>
            <person name="Watson M."/>
            <person name="Adriaenssens E.M."/>
            <person name="Foster-Nyarko E."/>
            <person name="Jarju S."/>
            <person name="Secka A."/>
            <person name="Antonio M."/>
            <person name="Oren A."/>
            <person name="Chaudhuri R.R."/>
            <person name="La Ragione R."/>
            <person name="Hildebrand F."/>
            <person name="Pallen M.J."/>
        </authorList>
    </citation>
    <scope>NUCLEOTIDE SEQUENCE</scope>
    <source>
        <strain evidence="7">CHK193-4272</strain>
    </source>
</reference>
<sequence length="80" mass="9167">MATRKKQLSFEEKMNQLEDIVINLEKGTAPLDESMQLFEEGMKLSAEIQKMLETAEQKVTLLTKQSDGTISEQDFEQEDV</sequence>
<name>A0A9D1TI23_9FIRM</name>